<dbReference type="InterPro" id="IPR012258">
    <property type="entry name" value="Acyl-CoA_oxidase"/>
</dbReference>
<reference evidence="1 2" key="1">
    <citation type="journal article" date="2018" name="BMC Genomics">
        <title>Genomic comparison of Trypanosoma conorhini and Trypanosoma rangeli to Trypanosoma cruzi strains of high and low virulence.</title>
        <authorList>
            <person name="Bradwell K.R."/>
            <person name="Koparde V.N."/>
            <person name="Matveyev A.V."/>
            <person name="Serrano M.G."/>
            <person name="Alves J.M."/>
            <person name="Parikh H."/>
            <person name="Huang B."/>
            <person name="Lee V."/>
            <person name="Espinosa-Alvarez O."/>
            <person name="Ortiz P.A."/>
            <person name="Costa-Martins A.G."/>
            <person name="Teixeira M.M."/>
            <person name="Buck G.A."/>
        </authorList>
    </citation>
    <scope>NUCLEOTIDE SEQUENCE [LARGE SCALE GENOMIC DNA]</scope>
    <source>
        <strain evidence="1 2">AM80</strain>
    </source>
</reference>
<dbReference type="EMBL" id="MKGL01000230">
    <property type="protein sequence ID" value="RNF02489.1"/>
    <property type="molecule type" value="Genomic_DNA"/>
</dbReference>
<name>A0A3R7KA64_TRYRA</name>
<dbReference type="PANTHER" id="PTHR10909:SF250">
    <property type="entry name" value="PEROXISOMAL ACYL-COENZYME A OXIDASE 1"/>
    <property type="match status" value="1"/>
</dbReference>
<dbReference type="GO" id="GO:0033540">
    <property type="term" value="P:fatty acid beta-oxidation using acyl-CoA oxidase"/>
    <property type="evidence" value="ECO:0007669"/>
    <property type="project" value="TreeGrafter"/>
</dbReference>
<proteinExistence type="predicted"/>
<dbReference type="GO" id="GO:0005777">
    <property type="term" value="C:peroxisome"/>
    <property type="evidence" value="ECO:0007669"/>
    <property type="project" value="InterPro"/>
</dbReference>
<sequence>MITTHGTNEMQKTILDDADTRRVIGAIAHRELVADSAPLNTEARYDKDGRCFVVRGGGKFAVVGAGFADWAIVTVTLTLNEQDNHGHHAFVVQLREGGALRKVVSMRPIQGEHPTMSASGVGALHFDNVRLPVFAMLLPSRIVGRGGNLR</sequence>
<comment type="caution">
    <text evidence="1">The sequence shown here is derived from an EMBL/GenBank/DDBJ whole genome shotgun (WGS) entry which is preliminary data.</text>
</comment>
<dbReference type="SUPFAM" id="SSF56645">
    <property type="entry name" value="Acyl-CoA dehydrogenase NM domain-like"/>
    <property type="match status" value="1"/>
</dbReference>
<dbReference type="GO" id="GO:0071949">
    <property type="term" value="F:FAD binding"/>
    <property type="evidence" value="ECO:0007669"/>
    <property type="project" value="InterPro"/>
</dbReference>
<dbReference type="VEuPathDB" id="TriTrypDB:TRSC58_02564"/>
<dbReference type="RefSeq" id="XP_029236945.1">
    <property type="nucleotide sequence ID" value="XM_029383232.1"/>
</dbReference>
<accession>A0A3R7KA64</accession>
<dbReference type="PANTHER" id="PTHR10909">
    <property type="entry name" value="ELECTRON TRANSPORT OXIDOREDUCTASE"/>
    <property type="match status" value="1"/>
</dbReference>
<keyword evidence="2" id="KW-1185">Reference proteome</keyword>
<dbReference type="GeneID" id="40330319"/>
<dbReference type="OrthoDB" id="538336at2759"/>
<dbReference type="GO" id="GO:0055088">
    <property type="term" value="P:lipid homeostasis"/>
    <property type="evidence" value="ECO:0007669"/>
    <property type="project" value="TreeGrafter"/>
</dbReference>
<protein>
    <submittedName>
        <fullName evidence="1">Putative acyl-CoA oxidase</fullName>
    </submittedName>
</protein>
<evidence type="ECO:0000313" key="1">
    <source>
        <dbReference type="EMBL" id="RNF02489.1"/>
    </source>
</evidence>
<dbReference type="GO" id="GO:0003997">
    <property type="term" value="F:acyl-CoA oxidase activity"/>
    <property type="evidence" value="ECO:0007669"/>
    <property type="project" value="InterPro"/>
</dbReference>
<dbReference type="AlphaFoldDB" id="A0A3R7KA64"/>
<organism evidence="1 2">
    <name type="scientific">Trypanosoma rangeli</name>
    <dbReference type="NCBI Taxonomy" id="5698"/>
    <lineage>
        <taxon>Eukaryota</taxon>
        <taxon>Discoba</taxon>
        <taxon>Euglenozoa</taxon>
        <taxon>Kinetoplastea</taxon>
        <taxon>Metakinetoplastina</taxon>
        <taxon>Trypanosomatida</taxon>
        <taxon>Trypanosomatidae</taxon>
        <taxon>Trypanosoma</taxon>
        <taxon>Herpetosoma</taxon>
    </lineage>
</organism>
<gene>
    <name evidence="1" type="ORF">TraAM80_06386</name>
</gene>
<evidence type="ECO:0000313" key="2">
    <source>
        <dbReference type="Proteomes" id="UP000283634"/>
    </source>
</evidence>
<dbReference type="InterPro" id="IPR009100">
    <property type="entry name" value="AcylCoA_DH/oxidase_NM_dom_sf"/>
</dbReference>
<dbReference type="InterPro" id="IPR046373">
    <property type="entry name" value="Acyl-CoA_Oxase/DH_mid-dom_sf"/>
</dbReference>
<dbReference type="Proteomes" id="UP000283634">
    <property type="component" value="Unassembled WGS sequence"/>
</dbReference>
<dbReference type="Gene3D" id="2.40.110.10">
    <property type="entry name" value="Butyryl-CoA Dehydrogenase, subunit A, domain 2"/>
    <property type="match status" value="1"/>
</dbReference>
<dbReference type="GO" id="GO:0005504">
    <property type="term" value="F:fatty acid binding"/>
    <property type="evidence" value="ECO:0007669"/>
    <property type="project" value="TreeGrafter"/>
</dbReference>